<evidence type="ECO:0000313" key="7">
    <source>
        <dbReference type="EMBL" id="PNR59313.1"/>
    </source>
</evidence>
<sequence>MMGSESWGEGQIQQDDSASSEPTATLRSRPGHALGKRKGSASKDSIVTAKVLKSAEKKAKCLSTKVAGASANASKAHVDEVRVTLKDQQSPESEPSGEMSPRSTLKSRSKSQVMHPKQHYIHVRARRGQATDSHSLAERVRREKISERMKFLQDLVPSCSKVTGKAVMLDEIINYVQSLQRQIEFLSMKLAAVDPRLDINLLNLLNKEPPQARSPETILMSPDIIAGYRDYQTQLQIQQINNYNVDWRSVGTLCDAYLKRSVNIALLPHAPAAYNECFIDSLTQTLNGVCDAGDLQSIMHTSSTPMRQEFFGQDTHNFAPGFPGLRHSTTGQLKVDH</sequence>
<dbReference type="PANTHER" id="PTHR12565:SF184">
    <property type="entry name" value="BHLH TRANSCRIPTION FACTOR"/>
    <property type="match status" value="1"/>
</dbReference>
<dbReference type="Pfam" id="PF00010">
    <property type="entry name" value="HLH"/>
    <property type="match status" value="1"/>
</dbReference>
<reference evidence="8" key="3">
    <citation type="submission" date="2020-12" db="UniProtKB">
        <authorList>
            <consortium name="EnsemblPlants"/>
        </authorList>
    </citation>
    <scope>IDENTIFICATION</scope>
</reference>
<dbReference type="PANTHER" id="PTHR12565">
    <property type="entry name" value="STEROL REGULATORY ELEMENT-BINDING PROTEIN"/>
    <property type="match status" value="1"/>
</dbReference>
<dbReference type="OrthoDB" id="1915602at2759"/>
<evidence type="ECO:0000256" key="3">
    <source>
        <dbReference type="ARBA" id="ARBA00023163"/>
    </source>
</evidence>
<dbReference type="EnsemblPlants" id="Pp3c2_2660V3.3">
    <property type="protein sequence ID" value="Pp3c2_2660V3.3"/>
    <property type="gene ID" value="Pp3c2_2660"/>
</dbReference>
<dbReference type="InterPro" id="IPR036638">
    <property type="entry name" value="HLH_DNA-bd_sf"/>
</dbReference>
<dbReference type="PaxDb" id="3218-PP1S7_37V6.1"/>
<dbReference type="AlphaFoldDB" id="A0A2K1KZV7"/>
<dbReference type="CDD" id="cd18919">
    <property type="entry name" value="bHLH_AtBPE_like"/>
    <property type="match status" value="1"/>
</dbReference>
<name>A0A2K1KZV7_PHYPA</name>
<keyword evidence="2" id="KW-0805">Transcription regulation</keyword>
<feature type="domain" description="BHLH" evidence="6">
    <location>
        <begin position="129"/>
        <end position="179"/>
    </location>
</feature>
<dbReference type="RefSeq" id="XP_024397838.1">
    <property type="nucleotide sequence ID" value="XM_024542070.2"/>
</dbReference>
<dbReference type="Gramene" id="Pp3c2_2660V3.3">
    <property type="protein sequence ID" value="Pp3c2_2660V3.3"/>
    <property type="gene ID" value="Pp3c2_2660"/>
</dbReference>
<proteinExistence type="predicted"/>
<comment type="subcellular location">
    <subcellularLocation>
        <location evidence="1">Nucleus</location>
    </subcellularLocation>
</comment>
<feature type="region of interest" description="Disordered" evidence="5">
    <location>
        <begin position="1"/>
        <end position="116"/>
    </location>
</feature>
<dbReference type="SMART" id="SM00353">
    <property type="entry name" value="HLH"/>
    <property type="match status" value="1"/>
</dbReference>
<dbReference type="Gramene" id="Pp3c2_2660V3.2">
    <property type="protein sequence ID" value="Pp3c2_2660V3.2"/>
    <property type="gene ID" value="Pp3c2_2660"/>
</dbReference>
<dbReference type="GO" id="GO:0046983">
    <property type="term" value="F:protein dimerization activity"/>
    <property type="evidence" value="ECO:0007669"/>
    <property type="project" value="InterPro"/>
</dbReference>
<dbReference type="EnsemblPlants" id="Pp3c2_2660V3.2">
    <property type="protein sequence ID" value="Pp3c2_2660V3.2"/>
    <property type="gene ID" value="Pp3c2_2660"/>
</dbReference>
<keyword evidence="4" id="KW-0539">Nucleus</keyword>
<keyword evidence="9" id="KW-1185">Reference proteome</keyword>
<feature type="compositionally biased region" description="Basic and acidic residues" evidence="5">
    <location>
        <begin position="76"/>
        <end position="85"/>
    </location>
</feature>
<dbReference type="EMBL" id="ABEU02000002">
    <property type="protein sequence ID" value="PNR59313.1"/>
    <property type="molecule type" value="Genomic_DNA"/>
</dbReference>
<dbReference type="GO" id="GO:0003700">
    <property type="term" value="F:DNA-binding transcription factor activity"/>
    <property type="evidence" value="ECO:0000318"/>
    <property type="project" value="GO_Central"/>
</dbReference>
<organism evidence="7">
    <name type="scientific">Physcomitrium patens</name>
    <name type="common">Spreading-leaved earth moss</name>
    <name type="synonym">Physcomitrella patens</name>
    <dbReference type="NCBI Taxonomy" id="3218"/>
    <lineage>
        <taxon>Eukaryota</taxon>
        <taxon>Viridiplantae</taxon>
        <taxon>Streptophyta</taxon>
        <taxon>Embryophyta</taxon>
        <taxon>Bryophyta</taxon>
        <taxon>Bryophytina</taxon>
        <taxon>Bryopsida</taxon>
        <taxon>Funariidae</taxon>
        <taxon>Funariales</taxon>
        <taxon>Funariaceae</taxon>
        <taxon>Physcomitrium</taxon>
    </lineage>
</organism>
<dbReference type="Gene3D" id="4.10.280.10">
    <property type="entry name" value="Helix-loop-helix DNA-binding domain"/>
    <property type="match status" value="1"/>
</dbReference>
<evidence type="ECO:0000313" key="8">
    <source>
        <dbReference type="EnsemblPlants" id="Pp3c2_2660V3.1"/>
    </source>
</evidence>
<dbReference type="InterPro" id="IPR011598">
    <property type="entry name" value="bHLH_dom"/>
</dbReference>
<dbReference type="PROSITE" id="PS50888">
    <property type="entry name" value="BHLH"/>
    <property type="match status" value="1"/>
</dbReference>
<evidence type="ECO:0000259" key="6">
    <source>
        <dbReference type="PROSITE" id="PS50888"/>
    </source>
</evidence>
<evidence type="ECO:0000256" key="5">
    <source>
        <dbReference type="SAM" id="MobiDB-lite"/>
    </source>
</evidence>
<dbReference type="FunFam" id="4.10.280.10:FF:000002">
    <property type="entry name" value="Basic helix-loop-helix transcription factor"/>
    <property type="match status" value="1"/>
</dbReference>
<keyword evidence="3" id="KW-0804">Transcription</keyword>
<dbReference type="Proteomes" id="UP000006727">
    <property type="component" value="Chromosome 2"/>
</dbReference>
<accession>A0A2K1KZV7</accession>
<evidence type="ECO:0000256" key="1">
    <source>
        <dbReference type="ARBA" id="ARBA00004123"/>
    </source>
</evidence>
<dbReference type="SUPFAM" id="SSF47459">
    <property type="entry name" value="HLH, helix-loop-helix DNA-binding domain"/>
    <property type="match status" value="1"/>
</dbReference>
<gene>
    <name evidence="8" type="primary">LOC112293040</name>
    <name evidence="7" type="ORF">PHYPA_002104</name>
</gene>
<dbReference type="GeneID" id="112293040"/>
<dbReference type="InterPro" id="IPR024097">
    <property type="entry name" value="bHLH_ZIP_TF"/>
</dbReference>
<reference evidence="7 9" key="1">
    <citation type="journal article" date="2008" name="Science">
        <title>The Physcomitrella genome reveals evolutionary insights into the conquest of land by plants.</title>
        <authorList>
            <person name="Rensing S."/>
            <person name="Lang D."/>
            <person name="Zimmer A."/>
            <person name="Terry A."/>
            <person name="Salamov A."/>
            <person name="Shapiro H."/>
            <person name="Nishiyama T."/>
            <person name="Perroud P.-F."/>
            <person name="Lindquist E."/>
            <person name="Kamisugi Y."/>
            <person name="Tanahashi T."/>
            <person name="Sakakibara K."/>
            <person name="Fujita T."/>
            <person name="Oishi K."/>
            <person name="Shin-I T."/>
            <person name="Kuroki Y."/>
            <person name="Toyoda A."/>
            <person name="Suzuki Y."/>
            <person name="Hashimoto A."/>
            <person name="Yamaguchi K."/>
            <person name="Sugano A."/>
            <person name="Kohara Y."/>
            <person name="Fujiyama A."/>
            <person name="Anterola A."/>
            <person name="Aoki S."/>
            <person name="Ashton N."/>
            <person name="Barbazuk W.B."/>
            <person name="Barker E."/>
            <person name="Bennetzen J."/>
            <person name="Bezanilla M."/>
            <person name="Blankenship R."/>
            <person name="Cho S.H."/>
            <person name="Dutcher S."/>
            <person name="Estelle M."/>
            <person name="Fawcett J.A."/>
            <person name="Gundlach H."/>
            <person name="Hanada K."/>
            <person name="Heyl A."/>
            <person name="Hicks K.A."/>
            <person name="Hugh J."/>
            <person name="Lohr M."/>
            <person name="Mayer K."/>
            <person name="Melkozernov A."/>
            <person name="Murata T."/>
            <person name="Nelson D."/>
            <person name="Pils B."/>
            <person name="Prigge M."/>
            <person name="Reiss B."/>
            <person name="Renner T."/>
            <person name="Rombauts S."/>
            <person name="Rushton P."/>
            <person name="Sanderfoot A."/>
            <person name="Schween G."/>
            <person name="Shiu S.-H."/>
            <person name="Stueber K."/>
            <person name="Theodoulou F.L."/>
            <person name="Tu H."/>
            <person name="Van de Peer Y."/>
            <person name="Verrier P.J."/>
            <person name="Waters E."/>
            <person name="Wood A."/>
            <person name="Yang L."/>
            <person name="Cove D."/>
            <person name="Cuming A."/>
            <person name="Hasebe M."/>
            <person name="Lucas S."/>
            <person name="Mishler D.B."/>
            <person name="Reski R."/>
            <person name="Grigoriev I."/>
            <person name="Quatrano R.S."/>
            <person name="Boore J.L."/>
        </authorList>
    </citation>
    <scope>NUCLEOTIDE SEQUENCE [LARGE SCALE GENOMIC DNA]</scope>
    <source>
        <strain evidence="8 9">cv. Gransden 2004</strain>
    </source>
</reference>
<feature type="compositionally biased region" description="Polar residues" evidence="5">
    <location>
        <begin position="11"/>
        <end position="26"/>
    </location>
</feature>
<dbReference type="STRING" id="3218.A0A2K1KZV7"/>
<feature type="compositionally biased region" description="Low complexity" evidence="5">
    <location>
        <begin position="90"/>
        <end position="103"/>
    </location>
</feature>
<evidence type="ECO:0000313" key="9">
    <source>
        <dbReference type="Proteomes" id="UP000006727"/>
    </source>
</evidence>
<evidence type="ECO:0000256" key="4">
    <source>
        <dbReference type="ARBA" id="ARBA00023242"/>
    </source>
</evidence>
<dbReference type="Gramene" id="Pp3c2_2660V3.1">
    <property type="protein sequence ID" value="Pp3c2_2660V3.1"/>
    <property type="gene ID" value="Pp3c2_2660"/>
</dbReference>
<protein>
    <recommendedName>
        <fullName evidence="6">BHLH domain-containing protein</fullName>
    </recommendedName>
</protein>
<evidence type="ECO:0000256" key="2">
    <source>
        <dbReference type="ARBA" id="ARBA00023015"/>
    </source>
</evidence>
<reference evidence="7 9" key="2">
    <citation type="journal article" date="2018" name="Plant J.">
        <title>The Physcomitrella patens chromosome-scale assembly reveals moss genome structure and evolution.</title>
        <authorList>
            <person name="Lang D."/>
            <person name="Ullrich K.K."/>
            <person name="Murat F."/>
            <person name="Fuchs J."/>
            <person name="Jenkins J."/>
            <person name="Haas F.B."/>
            <person name="Piednoel M."/>
            <person name="Gundlach H."/>
            <person name="Van Bel M."/>
            <person name="Meyberg R."/>
            <person name="Vives C."/>
            <person name="Morata J."/>
            <person name="Symeonidi A."/>
            <person name="Hiss M."/>
            <person name="Muchero W."/>
            <person name="Kamisugi Y."/>
            <person name="Saleh O."/>
            <person name="Blanc G."/>
            <person name="Decker E.L."/>
            <person name="van Gessel N."/>
            <person name="Grimwood J."/>
            <person name="Hayes R.D."/>
            <person name="Graham S.W."/>
            <person name="Gunter L.E."/>
            <person name="McDaniel S.F."/>
            <person name="Hoernstein S.N.W."/>
            <person name="Larsson A."/>
            <person name="Li F.W."/>
            <person name="Perroud P.F."/>
            <person name="Phillips J."/>
            <person name="Ranjan P."/>
            <person name="Rokshar D.S."/>
            <person name="Rothfels C.J."/>
            <person name="Schneider L."/>
            <person name="Shu S."/>
            <person name="Stevenson D.W."/>
            <person name="Thummler F."/>
            <person name="Tillich M."/>
            <person name="Villarreal Aguilar J.C."/>
            <person name="Widiez T."/>
            <person name="Wong G.K."/>
            <person name="Wymore A."/>
            <person name="Zhang Y."/>
            <person name="Zimmer A.D."/>
            <person name="Quatrano R.S."/>
            <person name="Mayer K.F.X."/>
            <person name="Goodstein D."/>
            <person name="Casacuberta J.M."/>
            <person name="Vandepoele K."/>
            <person name="Reski R."/>
            <person name="Cuming A.C."/>
            <person name="Tuskan G.A."/>
            <person name="Maumus F."/>
            <person name="Salse J."/>
            <person name="Schmutz J."/>
            <person name="Rensing S.A."/>
        </authorList>
    </citation>
    <scope>NUCLEOTIDE SEQUENCE [LARGE SCALE GENOMIC DNA]</scope>
    <source>
        <strain evidence="8 9">cv. Gransden 2004</strain>
    </source>
</reference>
<dbReference type="GO" id="GO:0005634">
    <property type="term" value="C:nucleus"/>
    <property type="evidence" value="ECO:0000318"/>
    <property type="project" value="GO_Central"/>
</dbReference>
<dbReference type="EnsemblPlants" id="Pp3c2_2660V3.1">
    <property type="protein sequence ID" value="Pp3c2_2660V3.1"/>
    <property type="gene ID" value="Pp3c2_2660"/>
</dbReference>